<reference evidence="1" key="1">
    <citation type="submission" date="2020-12" db="EMBL/GenBank/DDBJ databases">
        <title>Bacterial taxonomy.</title>
        <authorList>
            <person name="Pan X."/>
        </authorList>
    </citation>
    <scope>NUCLEOTIDE SEQUENCE</scope>
    <source>
        <strain evidence="1">KCTC 52957</strain>
    </source>
</reference>
<evidence type="ECO:0000313" key="1">
    <source>
        <dbReference type="EMBL" id="MBJ3764357.1"/>
    </source>
</evidence>
<dbReference type="InterPro" id="IPR027417">
    <property type="entry name" value="P-loop_NTPase"/>
</dbReference>
<dbReference type="SUPFAM" id="SSF52540">
    <property type="entry name" value="P-loop containing nucleoside triphosphate hydrolases"/>
    <property type="match status" value="1"/>
</dbReference>
<dbReference type="Gene3D" id="3.40.50.300">
    <property type="entry name" value="P-loop containing nucleotide triphosphate hydrolases"/>
    <property type="match status" value="1"/>
</dbReference>
<proteinExistence type="predicted"/>
<protein>
    <submittedName>
        <fullName evidence="1">Sulfotransferase</fullName>
    </submittedName>
</protein>
<dbReference type="EMBL" id="JAEKPD010000022">
    <property type="protein sequence ID" value="MBJ3764357.1"/>
    <property type="molecule type" value="Genomic_DNA"/>
</dbReference>
<evidence type="ECO:0000313" key="2">
    <source>
        <dbReference type="Proteomes" id="UP000642488"/>
    </source>
</evidence>
<sequence length="236" mass="26174">MISMTDFPHLHAPDGGYVFVVTYGRSGSTLIQSLLNTLPGYCIRGENAGTLRHLHAAHAVLMSNDAFSGFNRQGHETAPTVPWYGAERVDTARYATALADTFVREVLTLPPGTRVAGFKEIRHHRDAGNVVDYLHFLTDTFPKARIVFNTRDHGAVARSGWWRTMPSGDVARILAEMESDFAAFAARAPARCVTLRYDDYCADPDALRALFDLLDEPFDADLVARVLERKLVHKGV</sequence>
<gene>
    <name evidence="1" type="ORF">ILP92_16575</name>
</gene>
<comment type="caution">
    <text evidence="1">The sequence shown here is derived from an EMBL/GenBank/DDBJ whole genome shotgun (WGS) entry which is preliminary data.</text>
</comment>
<keyword evidence="2" id="KW-1185">Reference proteome</keyword>
<name>A0A934MB48_9RHOB</name>
<accession>A0A934MB48</accession>
<dbReference type="Pfam" id="PF13469">
    <property type="entry name" value="Sulfotransfer_3"/>
    <property type="match status" value="1"/>
</dbReference>
<organism evidence="1 2">
    <name type="scientific">Palleronia pontilimi</name>
    <dbReference type="NCBI Taxonomy" id="1964209"/>
    <lineage>
        <taxon>Bacteria</taxon>
        <taxon>Pseudomonadati</taxon>
        <taxon>Pseudomonadota</taxon>
        <taxon>Alphaproteobacteria</taxon>
        <taxon>Rhodobacterales</taxon>
        <taxon>Roseobacteraceae</taxon>
        <taxon>Palleronia</taxon>
    </lineage>
</organism>
<dbReference type="AlphaFoldDB" id="A0A934MB48"/>
<dbReference type="Proteomes" id="UP000642488">
    <property type="component" value="Unassembled WGS sequence"/>
</dbReference>
<dbReference type="RefSeq" id="WP_198917528.1">
    <property type="nucleotide sequence ID" value="NZ_JAEKPD010000022.1"/>
</dbReference>